<dbReference type="PANTHER" id="PTHR22938">
    <property type="entry name" value="ZINC FINGER PROTEIN 598"/>
    <property type="match status" value="1"/>
</dbReference>
<keyword evidence="1" id="KW-0863">Zinc-finger</keyword>
<feature type="compositionally biased region" description="Low complexity" evidence="2">
    <location>
        <begin position="522"/>
        <end position="535"/>
    </location>
</feature>
<dbReference type="SMART" id="SM00355">
    <property type="entry name" value="ZnF_C2H2"/>
    <property type="match status" value="2"/>
</dbReference>
<sequence>MGPIPIPQPHGMHGQPVQYQSQYMLPQGGYPGQGMQYNQFHQGMPYHQAGVAAPGQHFAFYSMPQEGPPGGGFVTAPQPFLSTSPTAQLQPMVMQQGMVMGGMGPAGSQVFMPQNPAGAPPMTLAQTPPVQVPHAPQQQQQQSAPHTPPPPAVSQYQGPPQYPVVNQAPSQTPPLAAAQVPPQHGQKSGEPYIPPNIPTPPKKLLKITNPTTKESVDLKAAVASASITATSDTAHIEGEVPPAVMVTKFDIPSRAPHILEIKEPTKEKKTSLSGSAALSSTSTAPTPPAVPVPPELPATAVTAAAPQVVDAHSAAAAAPAAAPQVADAHSAAAAAPAAAPQVADAHSAAAVAPAAAPQVADAHSAAAAAAAAAARKAYSCDYMKKMALAPECNVKMAPKSILDYAEELLLPEPRPFGKSSHPEQIPDTRRHHDKRRTDRPPSHAIPQANLESLEEESSSFTCCVCCEPFFAVAVGACEHSEVCARCCMRMRMCYQDKRCPLCKHQNLDVVVMRPLPAAPTPQEGSSQQQQQQKLSSFSDLMSKREALWSRPKWANGVFVYESCLAETASKEGGERGRPGLSVKPLHVSLLQMTARSCRVCDRHGQRPFPSDHALQEHLMAAHGRQACQICVSAGFRFTLEHEVFTSHELAQHVHRSHPRCEFCRESFYGVDEQYKHMNEMHFSCHICQRRGAEHVYHKVCCMGLSMYIVRCVAWG</sequence>
<evidence type="ECO:0000313" key="4">
    <source>
        <dbReference type="EMBL" id="GAX86308.1"/>
    </source>
</evidence>
<evidence type="ECO:0000256" key="1">
    <source>
        <dbReference type="PROSITE-ProRule" id="PRU00175"/>
    </source>
</evidence>
<dbReference type="EMBL" id="BEGY01000266">
    <property type="protein sequence ID" value="GAX86308.1"/>
    <property type="molecule type" value="Genomic_DNA"/>
</dbReference>
<feature type="compositionally biased region" description="Low complexity" evidence="2">
    <location>
        <begin position="125"/>
        <end position="145"/>
    </location>
</feature>
<keyword evidence="1" id="KW-0479">Metal-binding</keyword>
<dbReference type="AlphaFoldDB" id="A0A250XTC2"/>
<protein>
    <recommendedName>
        <fullName evidence="3">RING-type domain-containing protein</fullName>
    </recommendedName>
</protein>
<feature type="region of interest" description="Disordered" evidence="2">
    <location>
        <begin position="516"/>
        <end position="535"/>
    </location>
</feature>
<feature type="region of interest" description="Disordered" evidence="2">
    <location>
        <begin position="413"/>
        <end position="446"/>
    </location>
</feature>
<dbReference type="Pfam" id="PF25447">
    <property type="entry name" value="RING_ZNF598"/>
    <property type="match status" value="1"/>
</dbReference>
<keyword evidence="5" id="KW-1185">Reference proteome</keyword>
<gene>
    <name evidence="4" type="ORF">CEUSTIGMA_g13720.t1</name>
</gene>
<feature type="compositionally biased region" description="Pro residues" evidence="2">
    <location>
        <begin position="285"/>
        <end position="295"/>
    </location>
</feature>
<feature type="region of interest" description="Disordered" evidence="2">
    <location>
        <begin position="264"/>
        <end position="295"/>
    </location>
</feature>
<dbReference type="STRING" id="1157962.A0A250XTC2"/>
<proteinExistence type="predicted"/>
<dbReference type="GO" id="GO:0016567">
    <property type="term" value="P:protein ubiquitination"/>
    <property type="evidence" value="ECO:0007669"/>
    <property type="project" value="TreeGrafter"/>
</dbReference>
<dbReference type="InterPro" id="IPR001841">
    <property type="entry name" value="Znf_RING"/>
</dbReference>
<feature type="region of interest" description="Disordered" evidence="2">
    <location>
        <begin position="110"/>
        <end position="201"/>
    </location>
</feature>
<evidence type="ECO:0000313" key="5">
    <source>
        <dbReference type="Proteomes" id="UP000232323"/>
    </source>
</evidence>
<dbReference type="GO" id="GO:0043022">
    <property type="term" value="F:ribosome binding"/>
    <property type="evidence" value="ECO:0007669"/>
    <property type="project" value="TreeGrafter"/>
</dbReference>
<feature type="compositionally biased region" description="Pro residues" evidence="2">
    <location>
        <begin position="192"/>
        <end position="201"/>
    </location>
</feature>
<feature type="compositionally biased region" description="Basic and acidic residues" evidence="2">
    <location>
        <begin position="420"/>
        <end position="441"/>
    </location>
</feature>
<feature type="compositionally biased region" description="Low complexity" evidence="2">
    <location>
        <begin position="271"/>
        <end position="284"/>
    </location>
</feature>
<accession>A0A250XTC2</accession>
<dbReference type="GO" id="GO:0061630">
    <property type="term" value="F:ubiquitin protein ligase activity"/>
    <property type="evidence" value="ECO:0007669"/>
    <property type="project" value="InterPro"/>
</dbReference>
<dbReference type="GO" id="GO:0072344">
    <property type="term" value="P:rescue of stalled ribosome"/>
    <property type="evidence" value="ECO:0007669"/>
    <property type="project" value="InterPro"/>
</dbReference>
<reference evidence="4 5" key="1">
    <citation type="submission" date="2017-08" db="EMBL/GenBank/DDBJ databases">
        <title>Acidophilic green algal genome provides insights into adaptation to an acidic environment.</title>
        <authorList>
            <person name="Hirooka S."/>
            <person name="Hirose Y."/>
            <person name="Kanesaki Y."/>
            <person name="Higuchi S."/>
            <person name="Fujiwara T."/>
            <person name="Onuma R."/>
            <person name="Era A."/>
            <person name="Ohbayashi R."/>
            <person name="Uzuka A."/>
            <person name="Nozaki H."/>
            <person name="Yoshikawa H."/>
            <person name="Miyagishima S.Y."/>
        </authorList>
    </citation>
    <scope>NUCLEOTIDE SEQUENCE [LARGE SCALE GENOMIC DNA]</scope>
    <source>
        <strain evidence="4 5">NIES-2499</strain>
    </source>
</reference>
<evidence type="ECO:0000256" key="2">
    <source>
        <dbReference type="SAM" id="MobiDB-lite"/>
    </source>
</evidence>
<dbReference type="PROSITE" id="PS50089">
    <property type="entry name" value="ZF_RING_2"/>
    <property type="match status" value="1"/>
</dbReference>
<dbReference type="PANTHER" id="PTHR22938:SF0">
    <property type="entry name" value="E3 UBIQUITIN-PROTEIN LIGASE ZNF598"/>
    <property type="match status" value="1"/>
</dbReference>
<dbReference type="InterPro" id="IPR044288">
    <property type="entry name" value="ZNF598/HEL2"/>
</dbReference>
<dbReference type="GO" id="GO:0008270">
    <property type="term" value="F:zinc ion binding"/>
    <property type="evidence" value="ECO:0007669"/>
    <property type="project" value="UniProtKB-KW"/>
</dbReference>
<evidence type="ECO:0000259" key="3">
    <source>
        <dbReference type="PROSITE" id="PS50089"/>
    </source>
</evidence>
<dbReference type="Proteomes" id="UP000232323">
    <property type="component" value="Unassembled WGS sequence"/>
</dbReference>
<keyword evidence="1" id="KW-0862">Zinc</keyword>
<dbReference type="OrthoDB" id="3838338at2759"/>
<dbReference type="InterPro" id="IPR013087">
    <property type="entry name" value="Znf_C2H2_type"/>
</dbReference>
<organism evidence="4 5">
    <name type="scientific">Chlamydomonas eustigma</name>
    <dbReference type="NCBI Taxonomy" id="1157962"/>
    <lineage>
        <taxon>Eukaryota</taxon>
        <taxon>Viridiplantae</taxon>
        <taxon>Chlorophyta</taxon>
        <taxon>core chlorophytes</taxon>
        <taxon>Chlorophyceae</taxon>
        <taxon>CS clade</taxon>
        <taxon>Chlamydomonadales</taxon>
        <taxon>Chlamydomonadaceae</taxon>
        <taxon>Chlamydomonas</taxon>
    </lineage>
</organism>
<feature type="domain" description="RING-type" evidence="3">
    <location>
        <begin position="462"/>
        <end position="503"/>
    </location>
</feature>
<comment type="caution">
    <text evidence="4">The sequence shown here is derived from an EMBL/GenBank/DDBJ whole genome shotgun (WGS) entry which is preliminary data.</text>
</comment>
<dbReference type="PROSITE" id="PS00028">
    <property type="entry name" value="ZINC_FINGER_C2H2_1"/>
    <property type="match status" value="1"/>
</dbReference>
<name>A0A250XTC2_9CHLO</name>